<gene>
    <name evidence="2" type="ORF">STCU_04290</name>
</gene>
<evidence type="ECO:0000259" key="1">
    <source>
        <dbReference type="PROSITE" id="PS51228"/>
    </source>
</evidence>
<comment type="caution">
    <text evidence="2">The sequence shown here is derived from an EMBL/GenBank/DDBJ whole genome shotgun (WGS) entry which is preliminary data.</text>
</comment>
<feature type="domain" description="ACB" evidence="1">
    <location>
        <begin position="67"/>
        <end position="150"/>
    </location>
</feature>
<dbReference type="InterPro" id="IPR000582">
    <property type="entry name" value="Acyl-CoA-binding_protein"/>
</dbReference>
<dbReference type="AlphaFoldDB" id="S9UGQ2"/>
<evidence type="ECO:0000313" key="2">
    <source>
        <dbReference type="EMBL" id="EPY29992.1"/>
    </source>
</evidence>
<dbReference type="InterPro" id="IPR014352">
    <property type="entry name" value="FERM/acyl-CoA-bd_prot_sf"/>
</dbReference>
<name>S9UGQ2_9TRYP</name>
<evidence type="ECO:0000313" key="3">
    <source>
        <dbReference type="Proteomes" id="UP000015354"/>
    </source>
</evidence>
<accession>S9UGQ2</accession>
<dbReference type="Proteomes" id="UP000015354">
    <property type="component" value="Unassembled WGS sequence"/>
</dbReference>
<keyword evidence="3" id="KW-1185">Reference proteome</keyword>
<dbReference type="SUPFAM" id="SSF47027">
    <property type="entry name" value="Acyl-CoA binding protein"/>
    <property type="match status" value="1"/>
</dbReference>
<dbReference type="Pfam" id="PF00887">
    <property type="entry name" value="ACBP"/>
    <property type="match status" value="1"/>
</dbReference>
<protein>
    <submittedName>
        <fullName evidence="2">Acyl-coa binding protein</fullName>
    </submittedName>
</protein>
<dbReference type="Gene3D" id="1.20.80.10">
    <property type="match status" value="1"/>
</dbReference>
<proteinExistence type="predicted"/>
<dbReference type="EMBL" id="ATMH01004290">
    <property type="protein sequence ID" value="EPY29992.1"/>
    <property type="molecule type" value="Genomic_DNA"/>
</dbReference>
<reference evidence="2 3" key="1">
    <citation type="journal article" date="2013" name="PLoS ONE">
        <title>Predicting the Proteins of Angomonas deanei, Strigomonas culicis and Their Respective Endosymbionts Reveals New Aspects of the Trypanosomatidae Family.</title>
        <authorList>
            <person name="Motta M.C."/>
            <person name="Martins A.C."/>
            <person name="de Souza S.S."/>
            <person name="Catta-Preta C.M."/>
            <person name="Silva R."/>
            <person name="Klein C.C."/>
            <person name="de Almeida L.G."/>
            <person name="de Lima Cunha O."/>
            <person name="Ciapina L.P."/>
            <person name="Brocchi M."/>
            <person name="Colabardini A.C."/>
            <person name="de Araujo Lima B."/>
            <person name="Machado C.R."/>
            <person name="de Almeida Soares C.M."/>
            <person name="Probst C.M."/>
            <person name="de Menezes C.B."/>
            <person name="Thompson C.E."/>
            <person name="Bartholomeu D.C."/>
            <person name="Gradia D.F."/>
            <person name="Pavoni D.P."/>
            <person name="Grisard E.C."/>
            <person name="Fantinatti-Garboggini F."/>
            <person name="Marchini F.K."/>
            <person name="Rodrigues-Luiz G.F."/>
            <person name="Wagner G."/>
            <person name="Goldman G.H."/>
            <person name="Fietto J.L."/>
            <person name="Elias M.C."/>
            <person name="Goldman M.H."/>
            <person name="Sagot M.F."/>
            <person name="Pereira M."/>
            <person name="Stoco P.H."/>
            <person name="de Mendonca-Neto R.P."/>
            <person name="Teixeira S.M."/>
            <person name="Maciel T.E."/>
            <person name="de Oliveira Mendes T.A."/>
            <person name="Urmenyi T.P."/>
            <person name="de Souza W."/>
            <person name="Schenkman S."/>
            <person name="de Vasconcelos A.T."/>
        </authorList>
    </citation>
    <scope>NUCLEOTIDE SEQUENCE [LARGE SCALE GENOMIC DNA]</scope>
</reference>
<dbReference type="GO" id="GO:0000062">
    <property type="term" value="F:fatty-acyl-CoA binding"/>
    <property type="evidence" value="ECO:0007669"/>
    <property type="project" value="InterPro"/>
</dbReference>
<dbReference type="InterPro" id="IPR035984">
    <property type="entry name" value="Acyl-CoA-binding_sf"/>
</dbReference>
<dbReference type="PROSITE" id="PS51228">
    <property type="entry name" value="ACB_2"/>
    <property type="match status" value="1"/>
</dbReference>
<organism evidence="2 3">
    <name type="scientific">Strigomonas culicis</name>
    <dbReference type="NCBI Taxonomy" id="28005"/>
    <lineage>
        <taxon>Eukaryota</taxon>
        <taxon>Discoba</taxon>
        <taxon>Euglenozoa</taxon>
        <taxon>Kinetoplastea</taxon>
        <taxon>Metakinetoplastina</taxon>
        <taxon>Trypanosomatida</taxon>
        <taxon>Trypanosomatidae</taxon>
        <taxon>Strigomonadinae</taxon>
        <taxon>Strigomonas</taxon>
    </lineage>
</organism>
<sequence>MILQFNSLFPHNSPPFLSFSDQVALPFTQAIPYNRILASKVKTKQTNNINNNKTKNTRVLKNMSTNLQDEFKKYEKILGGIRSKLSIPQKIEMYGLWCVATRGKCDRKQPSRARLLEFGKYKAWKKFEHLSMDDAKKKFIERAKTLGSKL</sequence>
<dbReference type="OrthoDB" id="346910at2759"/>